<name>A0A7J9GPW5_9ROSI</name>
<dbReference type="AlphaFoldDB" id="A0A7J9GPW5"/>
<reference evidence="1 2" key="1">
    <citation type="journal article" date="2019" name="Genome Biol. Evol.">
        <title>Insights into the evolution of the New World diploid cottons (Gossypium, subgenus Houzingenia) based on genome sequencing.</title>
        <authorList>
            <person name="Grover C.E."/>
            <person name="Arick M.A. 2nd"/>
            <person name="Thrash A."/>
            <person name="Conover J.L."/>
            <person name="Sanders W.S."/>
            <person name="Peterson D.G."/>
            <person name="Frelichowski J.E."/>
            <person name="Scheffler J.A."/>
            <person name="Scheffler B.E."/>
            <person name="Wendel J.F."/>
        </authorList>
    </citation>
    <scope>NUCLEOTIDE SEQUENCE [LARGE SCALE GENOMIC DNA]</scope>
    <source>
        <strain evidence="1">0</strain>
        <tissue evidence="1">Leaf</tissue>
    </source>
</reference>
<accession>A0A7J9GPW5</accession>
<proteinExistence type="predicted"/>
<evidence type="ECO:0000313" key="1">
    <source>
        <dbReference type="EMBL" id="MBA0799613.1"/>
    </source>
</evidence>
<comment type="caution">
    <text evidence="1">The sequence shown here is derived from an EMBL/GenBank/DDBJ whole genome shotgun (WGS) entry which is preliminary data.</text>
</comment>
<dbReference type="EMBL" id="JABFAD010000006">
    <property type="protein sequence ID" value="MBA0799613.1"/>
    <property type="molecule type" value="Genomic_DNA"/>
</dbReference>
<protein>
    <submittedName>
        <fullName evidence="1">Uncharacterized protein</fullName>
    </submittedName>
</protein>
<dbReference type="PANTHER" id="PTHR48200">
    <property type="entry name" value="PROTEIN, PUTATIVE-RELATED"/>
    <property type="match status" value="1"/>
</dbReference>
<gene>
    <name evidence="1" type="ORF">Gohar_010118</name>
</gene>
<organism evidence="1 2">
    <name type="scientific">Gossypium harknessii</name>
    <dbReference type="NCBI Taxonomy" id="34285"/>
    <lineage>
        <taxon>Eukaryota</taxon>
        <taxon>Viridiplantae</taxon>
        <taxon>Streptophyta</taxon>
        <taxon>Embryophyta</taxon>
        <taxon>Tracheophyta</taxon>
        <taxon>Spermatophyta</taxon>
        <taxon>Magnoliopsida</taxon>
        <taxon>eudicotyledons</taxon>
        <taxon>Gunneridae</taxon>
        <taxon>Pentapetalae</taxon>
        <taxon>rosids</taxon>
        <taxon>malvids</taxon>
        <taxon>Malvales</taxon>
        <taxon>Malvaceae</taxon>
        <taxon>Malvoideae</taxon>
        <taxon>Gossypium</taxon>
    </lineage>
</organism>
<evidence type="ECO:0000313" key="2">
    <source>
        <dbReference type="Proteomes" id="UP000593560"/>
    </source>
</evidence>
<keyword evidence="2" id="KW-1185">Reference proteome</keyword>
<dbReference type="Proteomes" id="UP000593560">
    <property type="component" value="Unassembled WGS sequence"/>
</dbReference>
<dbReference type="PANTHER" id="PTHR48200:SF1">
    <property type="entry name" value="AMINOTRANSFERASE-LIKE PLANT MOBILE DOMAIN-CONTAINING PROTEIN"/>
    <property type="match status" value="1"/>
</dbReference>
<sequence>MSNAWNQTRRMKRFTVGLMTTPEYYGWQSKRVNDNIPEPSEESVQSMEECLKGKNKADEDLDSLKTDYKKLRLSMRTARLGKTSEQWLQEIHEEKSKTDRWERKFQEAQT</sequence>
<dbReference type="OrthoDB" id="989156at2759"/>